<dbReference type="Proteomes" id="UP000663802">
    <property type="component" value="Unassembled WGS sequence"/>
</dbReference>
<evidence type="ECO:0000313" key="1">
    <source>
        <dbReference type="EMBL" id="GFZ31618.1"/>
    </source>
</evidence>
<proteinExistence type="predicted"/>
<sequence>MIGLKLQVLVLSLPEAWNFFWAMFKKIFEINWLNRRRYMSELLELNDFFRWNGVKELHCSNVVSLQF</sequence>
<evidence type="ECO:0000313" key="2">
    <source>
        <dbReference type="Proteomes" id="UP000663802"/>
    </source>
</evidence>
<organism evidence="1 2">
    <name type="scientific">Clostridium zeae</name>
    <dbReference type="NCBI Taxonomy" id="2759022"/>
    <lineage>
        <taxon>Bacteria</taxon>
        <taxon>Bacillati</taxon>
        <taxon>Bacillota</taxon>
        <taxon>Clostridia</taxon>
        <taxon>Eubacteriales</taxon>
        <taxon>Clostridiaceae</taxon>
        <taxon>Clostridium</taxon>
    </lineage>
</organism>
<comment type="caution">
    <text evidence="1">The sequence shown here is derived from an EMBL/GenBank/DDBJ whole genome shotgun (WGS) entry which is preliminary data.</text>
</comment>
<dbReference type="EMBL" id="BMBA01000002">
    <property type="protein sequence ID" value="GFZ31618.1"/>
    <property type="molecule type" value="Genomic_DNA"/>
</dbReference>
<accession>A0ABQ1EA47</accession>
<gene>
    <name evidence="1" type="ORF">CSC2_21440</name>
</gene>
<keyword evidence="2" id="KW-1185">Reference proteome</keyword>
<name>A0ABQ1EA47_9CLOT</name>
<reference evidence="1 2" key="1">
    <citation type="journal article" date="2021" name="Int. J. Syst. Evol. Microbiol.">
        <title>Clostridium zeae sp. nov., isolated from corn silage.</title>
        <authorList>
            <person name="Kobayashi H."/>
            <person name="Tanizawa Y."/>
            <person name="Yagura M."/>
            <person name="Sakamoto M."/>
            <person name="Ohkuma M."/>
            <person name="Tohno M."/>
        </authorList>
    </citation>
    <scope>NUCLEOTIDE SEQUENCE [LARGE SCALE GENOMIC DNA]</scope>
    <source>
        <strain evidence="1 2">CSC2</strain>
    </source>
</reference>
<protein>
    <submittedName>
        <fullName evidence="1">Uncharacterized protein</fullName>
    </submittedName>
</protein>